<reference evidence="3" key="1">
    <citation type="journal article" date="2013" name="Genome Announc.">
        <title>Genome sequence of the basidiomycetous yeast Pseudozyma antarctica T-34, a producer of the glycolipid biosurfactants mannosylerythritol lipids.</title>
        <authorList>
            <person name="Morita T."/>
            <person name="Koike H."/>
            <person name="Koyama Y."/>
            <person name="Hagiwara H."/>
            <person name="Ito E."/>
            <person name="Fukuoka T."/>
            <person name="Imura T."/>
            <person name="Machida M."/>
            <person name="Kitamoto D."/>
        </authorList>
    </citation>
    <scope>NUCLEOTIDE SEQUENCE [LARGE SCALE GENOMIC DNA]</scope>
    <source>
        <strain evidence="3">T-34</strain>
    </source>
</reference>
<evidence type="ECO:0000313" key="3">
    <source>
        <dbReference type="Proteomes" id="UP000011976"/>
    </source>
</evidence>
<organism evidence="2 3">
    <name type="scientific">Pseudozyma antarctica (strain T-34)</name>
    <name type="common">Yeast</name>
    <name type="synonym">Candida antarctica</name>
    <dbReference type="NCBI Taxonomy" id="1151754"/>
    <lineage>
        <taxon>Eukaryota</taxon>
        <taxon>Fungi</taxon>
        <taxon>Dikarya</taxon>
        <taxon>Basidiomycota</taxon>
        <taxon>Ustilaginomycotina</taxon>
        <taxon>Ustilaginomycetes</taxon>
        <taxon>Ustilaginales</taxon>
        <taxon>Ustilaginaceae</taxon>
        <taxon>Moesziomyces</taxon>
    </lineage>
</organism>
<name>M9LZ98_PSEA3</name>
<sequence>MFPRRHDFMVHTLMSATRLLDSSVPQTLTSNPAVEVENQRVTISPLSTRFGVNFKGQLAAVVLFTIADGDADAIRTGWSDVFQDRRERAPSPPSTLAAVTNVPGAESFSCLAQPCGRSQRHGQSPQNRSRSHDDVPTATFPRRRLPTLSPWRSRQLSQRPTDR</sequence>
<feature type="compositionally biased region" description="Polar residues" evidence="1">
    <location>
        <begin position="150"/>
        <end position="163"/>
    </location>
</feature>
<dbReference type="Proteomes" id="UP000011976">
    <property type="component" value="Unassembled WGS sequence"/>
</dbReference>
<feature type="region of interest" description="Disordered" evidence="1">
    <location>
        <begin position="114"/>
        <end position="163"/>
    </location>
</feature>
<evidence type="ECO:0000313" key="2">
    <source>
        <dbReference type="EMBL" id="GAC72600.1"/>
    </source>
</evidence>
<gene>
    <name evidence="2" type="ORF">PANT_7c00178</name>
</gene>
<dbReference type="AlphaFoldDB" id="M9LZ98"/>
<accession>M9LZ98</accession>
<dbReference type="EMBL" id="DF196773">
    <property type="protein sequence ID" value="GAC72600.1"/>
    <property type="molecule type" value="Genomic_DNA"/>
</dbReference>
<protein>
    <submittedName>
        <fullName evidence="2">Uncharacterized protein</fullName>
    </submittedName>
</protein>
<evidence type="ECO:0000256" key="1">
    <source>
        <dbReference type="SAM" id="MobiDB-lite"/>
    </source>
</evidence>
<proteinExistence type="predicted"/>
<dbReference type="STRING" id="1151754.M9LZ98"/>